<dbReference type="CDD" id="cd00477">
    <property type="entry name" value="FTHFS"/>
    <property type="match status" value="1"/>
</dbReference>
<dbReference type="GO" id="GO:0035999">
    <property type="term" value="P:tetrahydrofolate interconversion"/>
    <property type="evidence" value="ECO:0007669"/>
    <property type="project" value="UniProtKB-UniRule"/>
</dbReference>
<evidence type="ECO:0000256" key="1">
    <source>
        <dbReference type="ARBA" id="ARBA00004777"/>
    </source>
</evidence>
<dbReference type="PROSITE" id="PS00721">
    <property type="entry name" value="FTHFS_1"/>
    <property type="match status" value="1"/>
</dbReference>
<dbReference type="Gene3D" id="3.10.410.10">
    <property type="entry name" value="Formyltetrahydrofolate synthetase, domain 3"/>
    <property type="match status" value="1"/>
</dbReference>
<dbReference type="STRING" id="88431.ERS852423_00791"/>
<evidence type="ECO:0000256" key="3">
    <source>
        <dbReference type="ARBA" id="ARBA00022598"/>
    </source>
</evidence>
<feature type="binding site" evidence="8">
    <location>
        <begin position="65"/>
        <end position="72"/>
    </location>
    <ligand>
        <name>ATP</name>
        <dbReference type="ChEBI" id="CHEBI:30616"/>
    </ligand>
</feature>
<keyword evidence="2 8" id="KW-0554">One-carbon metabolism</keyword>
<evidence type="ECO:0000256" key="4">
    <source>
        <dbReference type="ARBA" id="ARBA00022741"/>
    </source>
</evidence>
<name>A0A174LJI3_9FIRM</name>
<protein>
    <recommendedName>
        <fullName evidence="8">Formate--tetrahydrofolate ligase</fullName>
        <ecNumber evidence="8">6.3.4.3</ecNumber>
    </recommendedName>
    <alternativeName>
        <fullName evidence="8">Formyltetrahydrofolate synthetase</fullName>
        <shortName evidence="8">FHS</shortName>
        <shortName evidence="8">FTHFS</shortName>
    </alternativeName>
</protein>
<evidence type="ECO:0000313" key="10">
    <source>
        <dbReference type="Proteomes" id="UP000095485"/>
    </source>
</evidence>
<dbReference type="InterPro" id="IPR020628">
    <property type="entry name" value="Formate_THF_ligase_CS"/>
</dbReference>
<proteinExistence type="inferred from homology"/>
<comment type="catalytic activity">
    <reaction evidence="6 8">
        <text>(6S)-5,6,7,8-tetrahydrofolate + formate + ATP = (6R)-10-formyltetrahydrofolate + ADP + phosphate</text>
        <dbReference type="Rhea" id="RHEA:20221"/>
        <dbReference type="ChEBI" id="CHEBI:15740"/>
        <dbReference type="ChEBI" id="CHEBI:30616"/>
        <dbReference type="ChEBI" id="CHEBI:43474"/>
        <dbReference type="ChEBI" id="CHEBI:57453"/>
        <dbReference type="ChEBI" id="CHEBI:195366"/>
        <dbReference type="ChEBI" id="CHEBI:456216"/>
        <dbReference type="EC" id="6.3.4.3"/>
    </reaction>
</comment>
<evidence type="ECO:0000256" key="8">
    <source>
        <dbReference type="HAMAP-Rule" id="MF_01543"/>
    </source>
</evidence>
<dbReference type="PROSITE" id="PS00722">
    <property type="entry name" value="FTHFS_2"/>
    <property type="match status" value="1"/>
</dbReference>
<keyword evidence="4 8" id="KW-0547">Nucleotide-binding</keyword>
<dbReference type="OrthoDB" id="9761733at2"/>
<dbReference type="InterPro" id="IPR027417">
    <property type="entry name" value="P-loop_NTPase"/>
</dbReference>
<sequence>MMKTDIEIAQECMMEPITKVAEKAGIPEEYLEQYGKYKAKIDYNFLKKSDKEDGKLILVTAINPTPAGEGKTTTTVGLADALQRMGKKPMVALREPSLGPVFGMKGGAAGGGYAQVVPMEDINLHFTGDFHAIGAANNLLAAMIDNHIYQGNDLNIDPRKIVWKRCVDMNDRQLRFITDGLGGRVNGVPREDGYDITVASEIMAILCLSKDIADLKERLGKIIVGYTYGKIADQKPVTAHDMHAEGAMCALLKDALKPNLVQTLEHTPAIVHGGPFANIAHGCNSLTATRMAMKLADYAITEAGFGEDLGAEKFLDIKCRMAGIKPDAVVIVATVRALKYNGGVAKPDLNEENLEALENGIPNLMKHVDNIKNVYGLPCVVAINAFPTDTKAELDLVEEKCKEVGVNVALSEVWAKGGEGGLKLAEEVVRLCEEPGDFHYAYELEGTIEDKLDQIVQKIYGGNKAVLTAAAQKQVKQLTDLGFGNAPICMAKTQYSLTDDPKKLGAPKDFDITVRNLKVSAGAGFIVALTGDIMTMPGLPKVPAAERIDVDDEGRITGLF</sequence>
<dbReference type="Pfam" id="PF01268">
    <property type="entry name" value="FTHFS"/>
    <property type="match status" value="1"/>
</dbReference>
<dbReference type="AlphaFoldDB" id="A0A174LJI3"/>
<dbReference type="Gene3D" id="3.30.1510.10">
    <property type="entry name" value="Domain 2, N(10)-formyltetrahydrofolate synthetase"/>
    <property type="match status" value="1"/>
</dbReference>
<dbReference type="SUPFAM" id="SSF52540">
    <property type="entry name" value="P-loop containing nucleoside triphosphate hydrolases"/>
    <property type="match status" value="1"/>
</dbReference>
<dbReference type="FunFam" id="3.10.410.10:FF:000001">
    <property type="entry name" value="Putative formate--tetrahydrofolate ligase"/>
    <property type="match status" value="1"/>
</dbReference>
<gene>
    <name evidence="8 9" type="primary">fhs</name>
    <name evidence="9" type="ORF">ERS852526_00716</name>
</gene>
<comment type="pathway">
    <text evidence="1 8">One-carbon metabolism; tetrahydrofolate interconversion.</text>
</comment>
<dbReference type="Gene3D" id="3.40.50.300">
    <property type="entry name" value="P-loop containing nucleotide triphosphate hydrolases"/>
    <property type="match status" value="1"/>
</dbReference>
<dbReference type="GO" id="GO:0005524">
    <property type="term" value="F:ATP binding"/>
    <property type="evidence" value="ECO:0007669"/>
    <property type="project" value="UniProtKB-UniRule"/>
</dbReference>
<dbReference type="NCBIfam" id="NF010030">
    <property type="entry name" value="PRK13505.1"/>
    <property type="match status" value="1"/>
</dbReference>
<evidence type="ECO:0000256" key="6">
    <source>
        <dbReference type="ARBA" id="ARBA00049033"/>
    </source>
</evidence>
<keyword evidence="3 8" id="KW-0436">Ligase</keyword>
<evidence type="ECO:0000313" key="9">
    <source>
        <dbReference type="EMBL" id="CUP22876.1"/>
    </source>
</evidence>
<dbReference type="GO" id="GO:0004329">
    <property type="term" value="F:formate-tetrahydrofolate ligase activity"/>
    <property type="evidence" value="ECO:0007669"/>
    <property type="project" value="UniProtKB-UniRule"/>
</dbReference>
<reference evidence="9 10" key="1">
    <citation type="submission" date="2015-09" db="EMBL/GenBank/DDBJ databases">
        <authorList>
            <consortium name="Pathogen Informatics"/>
        </authorList>
    </citation>
    <scope>NUCLEOTIDE SEQUENCE [LARGE SCALE GENOMIC DNA]</scope>
    <source>
        <strain evidence="9 10">2789STDY5834914</strain>
    </source>
</reference>
<evidence type="ECO:0000256" key="2">
    <source>
        <dbReference type="ARBA" id="ARBA00022563"/>
    </source>
</evidence>
<dbReference type="UniPathway" id="UPA00193"/>
<keyword evidence="5 8" id="KW-0067">ATP-binding</keyword>
<evidence type="ECO:0000256" key="5">
    <source>
        <dbReference type="ARBA" id="ARBA00022840"/>
    </source>
</evidence>
<dbReference type="FunFam" id="3.30.1510.10:FF:000001">
    <property type="entry name" value="Formate--tetrahydrofolate ligase"/>
    <property type="match status" value="1"/>
</dbReference>
<comment type="similarity">
    <text evidence="7 8">Belongs to the formate--tetrahydrofolate ligase family.</text>
</comment>
<dbReference type="HAMAP" id="MF_01543">
    <property type="entry name" value="FTHFS"/>
    <property type="match status" value="1"/>
</dbReference>
<dbReference type="InterPro" id="IPR000559">
    <property type="entry name" value="Formate_THF_ligase"/>
</dbReference>
<evidence type="ECO:0000256" key="7">
    <source>
        <dbReference type="ARBA" id="ARBA00061363"/>
    </source>
</evidence>
<dbReference type="EMBL" id="CZAY01000004">
    <property type="protein sequence ID" value="CUP22876.1"/>
    <property type="molecule type" value="Genomic_DNA"/>
</dbReference>
<accession>A0A174LJI3</accession>
<organism evidence="9 10">
    <name type="scientific">Dorea longicatena</name>
    <dbReference type="NCBI Taxonomy" id="88431"/>
    <lineage>
        <taxon>Bacteria</taxon>
        <taxon>Bacillati</taxon>
        <taxon>Bacillota</taxon>
        <taxon>Clostridia</taxon>
        <taxon>Lachnospirales</taxon>
        <taxon>Lachnospiraceae</taxon>
        <taxon>Dorea</taxon>
    </lineage>
</organism>
<dbReference type="Proteomes" id="UP000095485">
    <property type="component" value="Unassembled WGS sequence"/>
</dbReference>
<dbReference type="EC" id="6.3.4.3" evidence="8"/>